<dbReference type="EMBL" id="FWXV01000007">
    <property type="protein sequence ID" value="SMD21484.1"/>
    <property type="molecule type" value="Genomic_DNA"/>
</dbReference>
<evidence type="ECO:0008006" key="3">
    <source>
        <dbReference type="Google" id="ProtNLM"/>
    </source>
</evidence>
<evidence type="ECO:0000313" key="2">
    <source>
        <dbReference type="Proteomes" id="UP000192674"/>
    </source>
</evidence>
<name>A0A1Y5Y1J4_KIBAR</name>
<accession>A0A1Y5Y1J4</accession>
<dbReference type="InterPro" id="IPR047778">
    <property type="entry name" value="STM4014-like"/>
</dbReference>
<evidence type="ECO:0000313" key="1">
    <source>
        <dbReference type="EMBL" id="SMD21484.1"/>
    </source>
</evidence>
<dbReference type="RefSeq" id="WP_084430840.1">
    <property type="nucleotide sequence ID" value="NZ_FWXV01000007.1"/>
</dbReference>
<protein>
    <recommendedName>
        <fullName evidence="3">ATP-grasp domain-containing protein</fullName>
    </recommendedName>
</protein>
<dbReference type="NCBIfam" id="NF038074">
    <property type="entry name" value="fam_STM4014"/>
    <property type="match status" value="1"/>
</dbReference>
<organism evidence="1 2">
    <name type="scientific">Kibdelosporangium aridum</name>
    <dbReference type="NCBI Taxonomy" id="2030"/>
    <lineage>
        <taxon>Bacteria</taxon>
        <taxon>Bacillati</taxon>
        <taxon>Actinomycetota</taxon>
        <taxon>Actinomycetes</taxon>
        <taxon>Pseudonocardiales</taxon>
        <taxon>Pseudonocardiaceae</taxon>
        <taxon>Kibdelosporangium</taxon>
    </lineage>
</organism>
<dbReference type="PANTHER" id="PTHR21621">
    <property type="entry name" value="RIBOSOMAL PROTEIN S6 MODIFICATION PROTEIN"/>
    <property type="match status" value="1"/>
</dbReference>
<sequence>MKFVVVGNPGNRRVAMFADAVRAAGLPPAKVLSWREILAGTCAVPRDSLIRVDSPGEDAHVDQFLRGPSASPYQVDGSRAWYAGFTKGLQRLGETVAGTPGARLLNDLDDIAVMFDKRRCHQVLTQAGIPVPPTIGDIDGYAALREKMRERRWTKVFLKPAHGSSASGVVALTAHGSRVAATTSVAMTPDGLMNSLRVQTYRDDQAAELVDRLCVDPVHVERWFPKASLDGRTIDLRVVVIAGKATHAVARASRHPITNLHLGGARIDVADLRAVIGEARWREWLDTCEKAAGQFSRTLMVGVDLLPGVGWRRHVVGEVNAFGDLLPRLTGLPDGPAAGMDTYAAQVAACTGELCRT</sequence>
<dbReference type="SUPFAM" id="SSF56059">
    <property type="entry name" value="Glutathione synthetase ATP-binding domain-like"/>
    <property type="match status" value="1"/>
</dbReference>
<dbReference type="OrthoDB" id="9789963at2"/>
<keyword evidence="2" id="KW-1185">Reference proteome</keyword>
<dbReference type="Proteomes" id="UP000192674">
    <property type="component" value="Unassembled WGS sequence"/>
</dbReference>
<dbReference type="GO" id="GO:0009432">
    <property type="term" value="P:SOS response"/>
    <property type="evidence" value="ECO:0007669"/>
    <property type="project" value="TreeGrafter"/>
</dbReference>
<dbReference type="GO" id="GO:0018169">
    <property type="term" value="F:ribosomal S6-glutamic acid ligase activity"/>
    <property type="evidence" value="ECO:0007669"/>
    <property type="project" value="TreeGrafter"/>
</dbReference>
<gene>
    <name evidence="1" type="ORF">SAMN05661093_06861</name>
</gene>
<dbReference type="GO" id="GO:0005737">
    <property type="term" value="C:cytoplasm"/>
    <property type="evidence" value="ECO:0007669"/>
    <property type="project" value="TreeGrafter"/>
</dbReference>
<reference evidence="1 2" key="1">
    <citation type="submission" date="2017-04" db="EMBL/GenBank/DDBJ databases">
        <authorList>
            <person name="Afonso C.L."/>
            <person name="Miller P.J."/>
            <person name="Scott M.A."/>
            <person name="Spackman E."/>
            <person name="Goraichik I."/>
            <person name="Dimitrov K.M."/>
            <person name="Suarez D.L."/>
            <person name="Swayne D.E."/>
        </authorList>
    </citation>
    <scope>NUCLEOTIDE SEQUENCE [LARGE SCALE GENOMIC DNA]</scope>
    <source>
        <strain evidence="1 2">DSM 43828</strain>
    </source>
</reference>
<dbReference type="AlphaFoldDB" id="A0A1Y5Y1J4"/>
<dbReference type="Gene3D" id="3.30.470.20">
    <property type="entry name" value="ATP-grasp fold, B domain"/>
    <property type="match status" value="1"/>
</dbReference>
<proteinExistence type="predicted"/>
<dbReference type="PANTHER" id="PTHR21621:SF0">
    <property type="entry name" value="BETA-CITRYLGLUTAMATE SYNTHASE B-RELATED"/>
    <property type="match status" value="1"/>
</dbReference>